<dbReference type="GO" id="GO:0045039">
    <property type="term" value="P:protein insertion into mitochondrial inner membrane"/>
    <property type="evidence" value="ECO:0007669"/>
    <property type="project" value="TreeGrafter"/>
</dbReference>
<evidence type="ECO:0008006" key="15">
    <source>
        <dbReference type="Google" id="ProtNLM"/>
    </source>
</evidence>
<organism evidence="13 14">
    <name type="scientific">Chrysophaeum taylorii</name>
    <dbReference type="NCBI Taxonomy" id="2483200"/>
    <lineage>
        <taxon>Eukaryota</taxon>
        <taxon>Sar</taxon>
        <taxon>Stramenopiles</taxon>
        <taxon>Ochrophyta</taxon>
        <taxon>Pelagophyceae</taxon>
        <taxon>Pelagomonadales</taxon>
        <taxon>Pelagomonadaceae</taxon>
        <taxon>Chrysophaeum</taxon>
    </lineage>
</organism>
<evidence type="ECO:0000256" key="12">
    <source>
        <dbReference type="SAM" id="Phobius"/>
    </source>
</evidence>
<evidence type="ECO:0000256" key="3">
    <source>
        <dbReference type="ARBA" id="ARBA00022737"/>
    </source>
</evidence>
<dbReference type="Pfam" id="PF13181">
    <property type="entry name" value="TPR_8"/>
    <property type="match status" value="1"/>
</dbReference>
<proteinExistence type="inferred from homology"/>
<feature type="region of interest" description="Disordered" evidence="11">
    <location>
        <begin position="28"/>
        <end position="57"/>
    </location>
</feature>
<dbReference type="SUPFAM" id="SSF48452">
    <property type="entry name" value="TPR-like"/>
    <property type="match status" value="2"/>
</dbReference>
<keyword evidence="5 10" id="KW-0802">TPR repeat</keyword>
<feature type="transmembrane region" description="Helical" evidence="12">
    <location>
        <begin position="7"/>
        <end position="26"/>
    </location>
</feature>
<reference evidence="13" key="1">
    <citation type="submission" date="2023-01" db="EMBL/GenBank/DDBJ databases">
        <title>Metagenome sequencing of chrysophaentin producing Chrysophaeum taylorii.</title>
        <authorList>
            <person name="Davison J."/>
            <person name="Bewley C."/>
        </authorList>
    </citation>
    <scope>NUCLEOTIDE SEQUENCE</scope>
    <source>
        <strain evidence="13">NIES-1699</strain>
    </source>
</reference>
<evidence type="ECO:0000256" key="1">
    <source>
        <dbReference type="ARBA" id="ARBA00004572"/>
    </source>
</evidence>
<comment type="caution">
    <text evidence="13">The sequence shown here is derived from an EMBL/GenBank/DDBJ whole genome shotgun (WGS) entry which is preliminary data.</text>
</comment>
<dbReference type="GO" id="GO:0008320">
    <property type="term" value="F:protein transmembrane transporter activity"/>
    <property type="evidence" value="ECO:0007669"/>
    <property type="project" value="TreeGrafter"/>
</dbReference>
<dbReference type="Proteomes" id="UP001230188">
    <property type="component" value="Unassembled WGS sequence"/>
</dbReference>
<keyword evidence="6 12" id="KW-1133">Transmembrane helix</keyword>
<gene>
    <name evidence="13" type="ORF">CTAYLR_003769</name>
</gene>
<dbReference type="PANTHER" id="PTHR46208:SF1">
    <property type="entry name" value="MITOCHONDRIAL IMPORT RECEPTOR SUBUNIT TOM70"/>
    <property type="match status" value="1"/>
</dbReference>
<name>A0AAD7UDT4_9STRA</name>
<dbReference type="PANTHER" id="PTHR46208">
    <property type="entry name" value="MITOCHONDRIAL IMPORT RECEPTOR SUBUNIT TOM70"/>
    <property type="match status" value="1"/>
</dbReference>
<keyword evidence="2 12" id="KW-0812">Transmembrane</keyword>
<keyword evidence="4" id="KW-1000">Mitochondrion outer membrane</keyword>
<evidence type="ECO:0000256" key="7">
    <source>
        <dbReference type="ARBA" id="ARBA00023128"/>
    </source>
</evidence>
<comment type="similarity">
    <text evidence="9">Belongs to the Tom70 family.</text>
</comment>
<evidence type="ECO:0000256" key="4">
    <source>
        <dbReference type="ARBA" id="ARBA00022787"/>
    </source>
</evidence>
<dbReference type="SMART" id="SM00028">
    <property type="entry name" value="TPR"/>
    <property type="match status" value="7"/>
</dbReference>
<dbReference type="InterPro" id="IPR011990">
    <property type="entry name" value="TPR-like_helical_dom_sf"/>
</dbReference>
<feature type="repeat" description="TPR" evidence="10">
    <location>
        <begin position="436"/>
        <end position="469"/>
    </location>
</feature>
<protein>
    <recommendedName>
        <fullName evidence="15">Mitochondrial import receptor subunit TOM70</fullName>
    </recommendedName>
</protein>
<evidence type="ECO:0000256" key="6">
    <source>
        <dbReference type="ARBA" id="ARBA00022989"/>
    </source>
</evidence>
<dbReference type="EMBL" id="JAQMWT010000370">
    <property type="protein sequence ID" value="KAJ8602721.1"/>
    <property type="molecule type" value="Genomic_DNA"/>
</dbReference>
<dbReference type="InterPro" id="IPR019734">
    <property type="entry name" value="TPR_rpt"/>
</dbReference>
<evidence type="ECO:0000256" key="10">
    <source>
        <dbReference type="PROSITE-ProRule" id="PRU00339"/>
    </source>
</evidence>
<dbReference type="GO" id="GO:0030150">
    <property type="term" value="P:protein import into mitochondrial matrix"/>
    <property type="evidence" value="ECO:0007669"/>
    <property type="project" value="TreeGrafter"/>
</dbReference>
<keyword evidence="8 12" id="KW-0472">Membrane</keyword>
<keyword evidence="3" id="KW-0677">Repeat</keyword>
<dbReference type="GO" id="GO:0030943">
    <property type="term" value="F:mitochondrion targeting sequence binding"/>
    <property type="evidence" value="ECO:0007669"/>
    <property type="project" value="TreeGrafter"/>
</dbReference>
<feature type="compositionally biased region" description="Acidic residues" evidence="11">
    <location>
        <begin position="38"/>
        <end position="50"/>
    </location>
</feature>
<evidence type="ECO:0000256" key="9">
    <source>
        <dbReference type="ARBA" id="ARBA00038030"/>
    </source>
</evidence>
<accession>A0AAD7UDT4</accession>
<dbReference type="Gene3D" id="1.25.40.10">
    <property type="entry name" value="Tetratricopeptide repeat domain"/>
    <property type="match status" value="2"/>
</dbReference>
<dbReference type="AlphaFoldDB" id="A0AAD7UDT4"/>
<keyword evidence="14" id="KW-1185">Reference proteome</keyword>
<keyword evidence="7" id="KW-0496">Mitochondrion</keyword>
<dbReference type="PROSITE" id="PS50005">
    <property type="entry name" value="TPR"/>
    <property type="match status" value="1"/>
</dbReference>
<evidence type="ECO:0000256" key="5">
    <source>
        <dbReference type="ARBA" id="ARBA00022803"/>
    </source>
</evidence>
<evidence type="ECO:0000256" key="2">
    <source>
        <dbReference type="ARBA" id="ARBA00022692"/>
    </source>
</evidence>
<evidence type="ECO:0000256" key="11">
    <source>
        <dbReference type="SAM" id="MobiDB-lite"/>
    </source>
</evidence>
<dbReference type="GO" id="GO:0005741">
    <property type="term" value="C:mitochondrial outer membrane"/>
    <property type="evidence" value="ECO:0007669"/>
    <property type="project" value="UniProtKB-SubCell"/>
</dbReference>
<comment type="subcellular location">
    <subcellularLocation>
        <location evidence="1">Mitochondrion outer membrane</location>
        <topology evidence="1">Single-pass membrane protein</topology>
    </subcellularLocation>
</comment>
<evidence type="ECO:0000313" key="13">
    <source>
        <dbReference type="EMBL" id="KAJ8602721.1"/>
    </source>
</evidence>
<evidence type="ECO:0000313" key="14">
    <source>
        <dbReference type="Proteomes" id="UP001230188"/>
    </source>
</evidence>
<evidence type="ECO:0000256" key="8">
    <source>
        <dbReference type="ARBA" id="ARBA00023136"/>
    </source>
</evidence>
<sequence length="573" mass="63311">MVISPRVRVAVMAVAAGVIALVWYMSSSSSSSSPPPPTEEEEVVGEEEEAASEKEEVKAEFNRAKQKAFELFKAQPPKYAEAAVHFSKAIELADAHEFLGSQRVALYNNRSACRERVDDLEASLEDCGVVLRANKMHAKVRRRRARIYEKLGRFEDALVEICADLLIQREDFKKALKEGKNPEQPMPVDNVEAVMRAVGRAEADEILREREERGVDFGMPSSNTITQLLMTYASYGERAARAESDEVEVSGEGADRVAALLRRATKYTYTKQYEDAKRDVEEASWIKADLDEAAKAELNRHVGLFRHLAHDLSGAREAYEASLAAETDTSLRAETRVKLAGVFVDAGDASRADAELDQALAEDPTSSDVYMHRAQLHVIRRDLVAAQRDLEACVAAAPGHVLARLRLATVLIHNSADEETIQAQIRAAERLAPTMSEVYQVKGEILLAKQDLHAAIAEFDEAIALDAHNPVPLYNKGLALIQLNQFDTQRTQQLFEAALKVDPTCMVALMRLSELKLQLAVSFDQAQDVVDMLATATTKCRDKDELVELATVRSMAIAQLSAAKDVGLTSFQM</sequence>